<comment type="caution">
    <text evidence="1">The sequence shown here is derived from an EMBL/GenBank/DDBJ whole genome shotgun (WGS) entry which is preliminary data.</text>
</comment>
<dbReference type="GO" id="GO:0000428">
    <property type="term" value="C:DNA-directed RNA polymerase complex"/>
    <property type="evidence" value="ECO:0007669"/>
    <property type="project" value="UniProtKB-KW"/>
</dbReference>
<gene>
    <name evidence="1" type="ORF">BJY14_003146</name>
</gene>
<dbReference type="Gene3D" id="1.10.150.20">
    <property type="entry name" value="5' to 3' exonuclease, C-terminal subdomain"/>
    <property type="match status" value="1"/>
</dbReference>
<organism evidence="1 2">
    <name type="scientific">Actinomadura luteofluorescens</name>
    <dbReference type="NCBI Taxonomy" id="46163"/>
    <lineage>
        <taxon>Bacteria</taxon>
        <taxon>Bacillati</taxon>
        <taxon>Actinomycetota</taxon>
        <taxon>Actinomycetes</taxon>
        <taxon>Streptosporangiales</taxon>
        <taxon>Thermomonosporaceae</taxon>
        <taxon>Actinomadura</taxon>
    </lineage>
</organism>
<keyword evidence="1" id="KW-0804">Transcription</keyword>
<dbReference type="SUPFAM" id="SSF47789">
    <property type="entry name" value="C-terminal domain of RNA polymerase alpha subunit"/>
    <property type="match status" value="1"/>
</dbReference>
<keyword evidence="1" id="KW-0240">DNA-directed RNA polymerase</keyword>
<name>A0A7Y9EG94_9ACTN</name>
<dbReference type="EMBL" id="JACCBA010000001">
    <property type="protein sequence ID" value="NYD47163.1"/>
    <property type="molecule type" value="Genomic_DNA"/>
</dbReference>
<sequence length="38" mass="4235">MIRTDQLTEVRNIGRRSLAEVHQALTATGFDVGHTNLI</sequence>
<reference evidence="1 2" key="1">
    <citation type="submission" date="2020-07" db="EMBL/GenBank/DDBJ databases">
        <title>Sequencing the genomes of 1000 actinobacteria strains.</title>
        <authorList>
            <person name="Klenk H.-P."/>
        </authorList>
    </citation>
    <scope>NUCLEOTIDE SEQUENCE [LARGE SCALE GENOMIC DNA]</scope>
    <source>
        <strain evidence="1 2">DSM 40398</strain>
    </source>
</reference>
<dbReference type="AlphaFoldDB" id="A0A7Y9EG94"/>
<keyword evidence="2" id="KW-1185">Reference proteome</keyword>
<evidence type="ECO:0000313" key="2">
    <source>
        <dbReference type="Proteomes" id="UP000529783"/>
    </source>
</evidence>
<proteinExistence type="predicted"/>
<evidence type="ECO:0000313" key="1">
    <source>
        <dbReference type="EMBL" id="NYD47163.1"/>
    </source>
</evidence>
<protein>
    <submittedName>
        <fullName evidence="1">DNA-directed RNA polymerase alpha subunit</fullName>
    </submittedName>
</protein>
<accession>A0A7Y9EG94</accession>
<dbReference type="Proteomes" id="UP000529783">
    <property type="component" value="Unassembled WGS sequence"/>
</dbReference>